<dbReference type="InterPro" id="IPR045865">
    <property type="entry name" value="ACT-like_dom_sf"/>
</dbReference>
<dbReference type="Pfam" id="PF10000">
    <property type="entry name" value="ACT_3"/>
    <property type="match status" value="1"/>
</dbReference>
<evidence type="ECO:0000259" key="1">
    <source>
        <dbReference type="Pfam" id="PF10000"/>
    </source>
</evidence>
<name>A0A5C8LQZ8_9GAMM</name>
<gene>
    <name evidence="2" type="ORF">FU839_15960</name>
</gene>
<dbReference type="SUPFAM" id="SSF55021">
    <property type="entry name" value="ACT-like"/>
    <property type="match status" value="2"/>
</dbReference>
<proteinExistence type="predicted"/>
<dbReference type="Gene3D" id="3.30.2130.10">
    <property type="entry name" value="VC0802-like"/>
    <property type="match status" value="1"/>
</dbReference>
<protein>
    <submittedName>
        <fullName evidence="2">ACT domain-containing protein</fullName>
    </submittedName>
</protein>
<dbReference type="OrthoDB" id="517867at2"/>
<comment type="caution">
    <text evidence="2">The sequence shown here is derived from an EMBL/GenBank/DDBJ whole genome shotgun (WGS) entry which is preliminary data.</text>
</comment>
<accession>A0A5C8LQZ8</accession>
<sequence>MTVAIKALDQLISTMQPELQPDIYVYCVWPLDKYWHGPLPLATFKEKEGLTLVLTEQQAQEYQLDILFRARWICLTVHSALEAVGLTAAFATALAAAGLSCNVFAGAYHDHLLVPVHQAEAAMQVLKQLQRSKQNKT</sequence>
<dbReference type="RefSeq" id="WP_147905160.1">
    <property type="nucleotide sequence ID" value="NZ_BAAAGC010000015.1"/>
</dbReference>
<dbReference type="PANTHER" id="PTHR39199">
    <property type="entry name" value="BLR5128 PROTEIN"/>
    <property type="match status" value="1"/>
</dbReference>
<reference evidence="2 3" key="1">
    <citation type="submission" date="2019-08" db="EMBL/GenBank/DDBJ databases">
        <title>Draft genome analysis of Rheinheimera tangshanensis isolated from the roots of fresh rice plants (Oryza sativa).</title>
        <authorList>
            <person name="Yu Q."/>
            <person name="Qi Y."/>
            <person name="Zhang H."/>
            <person name="Pu J."/>
        </authorList>
    </citation>
    <scope>NUCLEOTIDE SEQUENCE [LARGE SCALE GENOMIC DNA]</scope>
    <source>
        <strain evidence="2 3">JA3-B52</strain>
    </source>
</reference>
<keyword evidence="3" id="KW-1185">Reference proteome</keyword>
<dbReference type="PANTHER" id="PTHR39199:SF1">
    <property type="entry name" value="BLR5128 PROTEIN"/>
    <property type="match status" value="1"/>
</dbReference>
<dbReference type="AlphaFoldDB" id="A0A5C8LQZ8"/>
<dbReference type="InterPro" id="IPR018717">
    <property type="entry name" value="DUF2241"/>
</dbReference>
<dbReference type="EMBL" id="VRLR01000012">
    <property type="protein sequence ID" value="TXK79047.1"/>
    <property type="molecule type" value="Genomic_DNA"/>
</dbReference>
<evidence type="ECO:0000313" key="2">
    <source>
        <dbReference type="EMBL" id="TXK79047.1"/>
    </source>
</evidence>
<dbReference type="Proteomes" id="UP000321814">
    <property type="component" value="Unassembled WGS sequence"/>
</dbReference>
<evidence type="ECO:0000313" key="3">
    <source>
        <dbReference type="Proteomes" id="UP000321814"/>
    </source>
</evidence>
<organism evidence="2 3">
    <name type="scientific">Rheinheimera tangshanensis</name>
    <dbReference type="NCBI Taxonomy" id="400153"/>
    <lineage>
        <taxon>Bacteria</taxon>
        <taxon>Pseudomonadati</taxon>
        <taxon>Pseudomonadota</taxon>
        <taxon>Gammaproteobacteria</taxon>
        <taxon>Chromatiales</taxon>
        <taxon>Chromatiaceae</taxon>
        <taxon>Rheinheimera</taxon>
    </lineage>
</organism>
<feature type="domain" description="DUF2241" evidence="1">
    <location>
        <begin position="5"/>
        <end position="71"/>
    </location>
</feature>